<evidence type="ECO:0000313" key="2">
    <source>
        <dbReference type="EMBL" id="BAD78579.1"/>
    </source>
</evidence>
<dbReference type="GeneID" id="72430019"/>
<dbReference type="InterPro" id="IPR006750">
    <property type="entry name" value="YdcZ"/>
</dbReference>
<keyword evidence="1" id="KW-0472">Membrane</keyword>
<keyword evidence="1" id="KW-1133">Transmembrane helix</keyword>
<dbReference type="Pfam" id="PF04657">
    <property type="entry name" value="DMT_YdcZ"/>
    <property type="match status" value="1"/>
</dbReference>
<dbReference type="AlphaFoldDB" id="A0A0H3K361"/>
<organism evidence="2 3">
    <name type="scientific">Synechococcus sp. (strain ATCC 27144 / PCC 6301 / SAUG 1402/1)</name>
    <name type="common">Anacystis nidulans</name>
    <dbReference type="NCBI Taxonomy" id="269084"/>
    <lineage>
        <taxon>Bacteria</taxon>
        <taxon>Bacillati</taxon>
        <taxon>Cyanobacteriota</taxon>
        <taxon>Cyanophyceae</taxon>
        <taxon>Synechococcales</taxon>
        <taxon>Synechococcaceae</taxon>
        <taxon>Synechococcus</taxon>
    </lineage>
</organism>
<sequence length="164" mass="17703">MILLRSSWRQIAARCQVCLFLGLALLSGAILPIQVSCNAQLARSLDSVPLAATLSYVTGTVVLVSLLLSGRFGRPRWSAIAHAPCWSWLGGVLGPWYVLSSTHFASVLGTTLTLGLVVSGQAIVSVITDHYGWLNVPRHRLTPLRRAALGLFAIALFFLLQPRA</sequence>
<dbReference type="KEGG" id="syc:syc0389_c"/>
<proteinExistence type="predicted"/>
<feature type="transmembrane region" description="Helical" evidence="1">
    <location>
        <begin position="144"/>
        <end position="161"/>
    </location>
</feature>
<evidence type="ECO:0008006" key="4">
    <source>
        <dbReference type="Google" id="ProtNLM"/>
    </source>
</evidence>
<reference evidence="2 3" key="1">
    <citation type="journal article" date="2007" name="Photosyn. Res.">
        <title>Complete nucleotide sequence of the freshwater unicellular cyanobacterium Synechococcus elongatus PCC 6301 chromosome: gene content and organization.</title>
        <authorList>
            <person name="Sugita C."/>
            <person name="Ogata K."/>
            <person name="Shikata M."/>
            <person name="Jikuya H."/>
            <person name="Takano J."/>
            <person name="Furumichi M."/>
            <person name="Kanehisa M."/>
            <person name="Omata T."/>
            <person name="Sugiura M."/>
            <person name="Sugita M."/>
        </authorList>
    </citation>
    <scope>NUCLEOTIDE SEQUENCE [LARGE SCALE GENOMIC DNA]</scope>
    <source>
        <strain evidence="3">ATCC 27144 / PCC 6301 / SAUG 1402/1</strain>
    </source>
</reference>
<dbReference type="EMBL" id="AP008231">
    <property type="protein sequence ID" value="BAD78579.1"/>
    <property type="molecule type" value="Genomic_DNA"/>
</dbReference>
<dbReference type="PANTHER" id="PTHR34821">
    <property type="entry name" value="INNER MEMBRANE PROTEIN YDCZ"/>
    <property type="match status" value="1"/>
</dbReference>
<dbReference type="eggNOG" id="COG3238">
    <property type="taxonomic scope" value="Bacteria"/>
</dbReference>
<protein>
    <recommendedName>
        <fullName evidence="4">Integral membrane protein</fullName>
    </recommendedName>
</protein>
<dbReference type="GO" id="GO:0005886">
    <property type="term" value="C:plasma membrane"/>
    <property type="evidence" value="ECO:0007669"/>
    <property type="project" value="TreeGrafter"/>
</dbReference>
<dbReference type="PANTHER" id="PTHR34821:SF2">
    <property type="entry name" value="INNER MEMBRANE PROTEIN YDCZ"/>
    <property type="match status" value="1"/>
</dbReference>
<evidence type="ECO:0000256" key="1">
    <source>
        <dbReference type="SAM" id="Phobius"/>
    </source>
</evidence>
<dbReference type="Proteomes" id="UP000001175">
    <property type="component" value="Chromosome"/>
</dbReference>
<accession>A0A0H3K361</accession>
<feature type="transmembrane region" description="Helical" evidence="1">
    <location>
        <begin position="104"/>
        <end position="124"/>
    </location>
</feature>
<feature type="transmembrane region" description="Helical" evidence="1">
    <location>
        <begin position="48"/>
        <end position="68"/>
    </location>
</feature>
<dbReference type="RefSeq" id="WP_011242701.1">
    <property type="nucleotide sequence ID" value="NC_006576.1"/>
</dbReference>
<feature type="transmembrane region" description="Helical" evidence="1">
    <location>
        <begin position="80"/>
        <end position="98"/>
    </location>
</feature>
<keyword evidence="1" id="KW-0812">Transmembrane</keyword>
<evidence type="ECO:0000313" key="3">
    <source>
        <dbReference type="Proteomes" id="UP000001175"/>
    </source>
</evidence>
<gene>
    <name evidence="2" type="ordered locus">syc0389_c</name>
</gene>
<name>A0A0H3K361_SYNP6</name>